<accession>A0A2Z4JF28</accession>
<name>A0A2Z4JF28_9ACTN</name>
<evidence type="ECO:0000313" key="2">
    <source>
        <dbReference type="EMBL" id="AWW43468.1"/>
    </source>
</evidence>
<organism evidence="2 3">
    <name type="scientific">Streptomyces cadmiisoli</name>
    <dbReference type="NCBI Taxonomy" id="2184053"/>
    <lineage>
        <taxon>Bacteria</taxon>
        <taxon>Bacillati</taxon>
        <taxon>Actinomycetota</taxon>
        <taxon>Actinomycetes</taxon>
        <taxon>Kitasatosporales</taxon>
        <taxon>Streptomycetaceae</taxon>
        <taxon>Streptomyces</taxon>
        <taxon>Streptomyces aurantiacus group</taxon>
    </lineage>
</organism>
<evidence type="ECO:0000313" key="3">
    <source>
        <dbReference type="Proteomes" id="UP000249616"/>
    </source>
</evidence>
<feature type="region of interest" description="Disordered" evidence="1">
    <location>
        <begin position="1"/>
        <end position="44"/>
    </location>
</feature>
<keyword evidence="2" id="KW-0614">Plasmid</keyword>
<dbReference type="AlphaFoldDB" id="A0A2Z4JF28"/>
<geneLocation type="plasmid" evidence="2 3">
    <name>unnamed1</name>
</geneLocation>
<feature type="compositionally biased region" description="Basic and acidic residues" evidence="1">
    <location>
        <begin position="170"/>
        <end position="196"/>
    </location>
</feature>
<evidence type="ECO:0000256" key="1">
    <source>
        <dbReference type="SAM" id="MobiDB-lite"/>
    </source>
</evidence>
<feature type="compositionally biased region" description="Low complexity" evidence="1">
    <location>
        <begin position="21"/>
        <end position="33"/>
    </location>
</feature>
<proteinExistence type="predicted"/>
<dbReference type="KEGG" id="scad:DN051_43750"/>
<keyword evidence="3" id="KW-1185">Reference proteome</keyword>
<reference evidence="3" key="1">
    <citation type="submission" date="2018-06" db="EMBL/GenBank/DDBJ databases">
        <authorList>
            <person name="Li K."/>
        </authorList>
    </citation>
    <scope>NUCLEOTIDE SEQUENCE [LARGE SCALE GENOMIC DNA]</scope>
    <source>
        <strain evidence="3">ZFG47</strain>
        <plasmid evidence="3">unnamed1</plasmid>
    </source>
</reference>
<feature type="region of interest" description="Disordered" evidence="1">
    <location>
        <begin position="170"/>
        <end position="203"/>
    </location>
</feature>
<dbReference type="EMBL" id="CP030074">
    <property type="protein sequence ID" value="AWW43468.1"/>
    <property type="molecule type" value="Genomic_DNA"/>
</dbReference>
<gene>
    <name evidence="2" type="ORF">DN051_43750</name>
</gene>
<sequence>MCWRSPGCSSWTGTNAAGPEAAASPTGGTSATAADEDGLLAVPQDADEDVKKEFLYQNALAACMRAKGFTYTPRVEGSEAAQLPIDGQDYDLAKEYRGKYGYGATHAKVVYPDDANAHGSRAYKEKYETSPDRAYLDPLSPAQKRAYDAEFGLALVDGKKTTLPGCHKDAYEKAYGPEKSRAEHERESAANEEKHRQAQRALDGDPTLVSLAQEFASCLRDTGIAVTTTQPTAIGDMVKFQMNSRGGDVDTVDKETARAKLAQEIGIALKDLGCGKKFRAAYFPKLAKNPLNGVTG</sequence>
<protein>
    <submittedName>
        <fullName evidence="2">Uncharacterized protein</fullName>
    </submittedName>
</protein>
<dbReference type="Proteomes" id="UP000249616">
    <property type="component" value="Plasmid unnamed1"/>
</dbReference>